<evidence type="ECO:0000313" key="1">
    <source>
        <dbReference type="EMBL" id="GAH12824.1"/>
    </source>
</evidence>
<comment type="caution">
    <text evidence="1">The sequence shown here is derived from an EMBL/GenBank/DDBJ whole genome shotgun (WGS) entry which is preliminary data.</text>
</comment>
<evidence type="ECO:0008006" key="2">
    <source>
        <dbReference type="Google" id="ProtNLM"/>
    </source>
</evidence>
<feature type="non-terminal residue" evidence="1">
    <location>
        <position position="1"/>
    </location>
</feature>
<dbReference type="AlphaFoldDB" id="X1E6L1"/>
<gene>
    <name evidence="1" type="ORF">S01H4_52461</name>
</gene>
<dbReference type="EMBL" id="BART01029976">
    <property type="protein sequence ID" value="GAH12824.1"/>
    <property type="molecule type" value="Genomic_DNA"/>
</dbReference>
<accession>X1E6L1</accession>
<sequence>IDTFGKNQVASYVLTGLGESKGDFIKDIEKVISLGVIPYITPVRPIQGKKILPNTNFEDLLDIYKDSGKLMREYGVNPLENKAGCVRCGGCSAIKEAYIEAK</sequence>
<reference evidence="1" key="1">
    <citation type="journal article" date="2014" name="Front. Microbiol.">
        <title>High frequency of phylogenetically diverse reductive dehalogenase-homologous genes in deep subseafloor sedimentary metagenomes.</title>
        <authorList>
            <person name="Kawai M."/>
            <person name="Futagami T."/>
            <person name="Toyoda A."/>
            <person name="Takaki Y."/>
            <person name="Nishi S."/>
            <person name="Hori S."/>
            <person name="Arai W."/>
            <person name="Tsubouchi T."/>
            <person name="Morono Y."/>
            <person name="Uchiyama I."/>
            <person name="Ito T."/>
            <person name="Fujiyama A."/>
            <person name="Inagaki F."/>
            <person name="Takami H."/>
        </authorList>
    </citation>
    <scope>NUCLEOTIDE SEQUENCE</scope>
    <source>
        <strain evidence="1">Expedition CK06-06</strain>
    </source>
</reference>
<name>X1E6L1_9ZZZZ</name>
<organism evidence="1">
    <name type="scientific">marine sediment metagenome</name>
    <dbReference type="NCBI Taxonomy" id="412755"/>
    <lineage>
        <taxon>unclassified sequences</taxon>
        <taxon>metagenomes</taxon>
        <taxon>ecological metagenomes</taxon>
    </lineage>
</organism>
<proteinExistence type="predicted"/>
<protein>
    <recommendedName>
        <fullName evidence="2">Radical SAM protein</fullName>
    </recommendedName>
</protein>